<dbReference type="InterPro" id="IPR052909">
    <property type="entry name" value="Transposase_6_like"/>
</dbReference>
<evidence type="ECO:0000313" key="2">
    <source>
        <dbReference type="EMBL" id="GJH30022.1"/>
    </source>
</evidence>
<evidence type="ECO:0000313" key="3">
    <source>
        <dbReference type="Proteomes" id="UP001055111"/>
    </source>
</evidence>
<sequence length="135" mass="15178">MNAIKLFIVSAMKGTWLNLYSTTNSGHSSNRYCPLPNYGATVTQGRKPLDNRAVLTGILFVLQTGLRWDLLPREMGCGSGMSCWRRLRDWQEAGVWDELHELLLARLRAADQIDWSRVIVDSSSIRAVGAGQKRD</sequence>
<dbReference type="AlphaFoldDB" id="A0AA37IIS0"/>
<feature type="domain" description="Insertion element IS402-like" evidence="1">
    <location>
        <begin position="36"/>
        <end position="100"/>
    </location>
</feature>
<accession>A0AA37IIS0</accession>
<name>A0AA37IIS0_9BURK</name>
<dbReference type="EMBL" id="BPUS01000030">
    <property type="protein sequence ID" value="GJH30022.1"/>
    <property type="molecule type" value="Genomic_DNA"/>
</dbReference>
<gene>
    <name evidence="2" type="ORF">CBA19CS42_35920</name>
</gene>
<comment type="caution">
    <text evidence="2">The sequence shown here is derived from an EMBL/GenBank/DDBJ whole genome shotgun (WGS) entry which is preliminary data.</text>
</comment>
<dbReference type="PANTHER" id="PTHR46637">
    <property type="entry name" value="TIS1421-TRANSPOSASE PROTEIN A"/>
    <property type="match status" value="1"/>
</dbReference>
<organism evidence="2 3">
    <name type="scientific">Caballeronia novacaledonica</name>
    <dbReference type="NCBI Taxonomy" id="1544861"/>
    <lineage>
        <taxon>Bacteria</taxon>
        <taxon>Pseudomonadati</taxon>
        <taxon>Pseudomonadota</taxon>
        <taxon>Betaproteobacteria</taxon>
        <taxon>Burkholderiales</taxon>
        <taxon>Burkholderiaceae</taxon>
        <taxon>Caballeronia</taxon>
    </lineage>
</organism>
<protein>
    <recommendedName>
        <fullName evidence="1">Insertion element IS402-like domain-containing protein</fullName>
    </recommendedName>
</protein>
<dbReference type="Pfam" id="PF13340">
    <property type="entry name" value="DUF4096"/>
    <property type="match status" value="1"/>
</dbReference>
<proteinExistence type="predicted"/>
<reference evidence="2" key="1">
    <citation type="submission" date="2022-09" db="EMBL/GenBank/DDBJ databases">
        <title>Isolation and characterization of 3-chlorobenzoate degrading bacteria from soils in Shizuoka.</title>
        <authorList>
            <person name="Ifat A."/>
            <person name="Ogawa N."/>
            <person name="Kimbara K."/>
            <person name="Moriuchi R."/>
            <person name="Dohra H."/>
            <person name="Shintani M."/>
        </authorList>
    </citation>
    <scope>NUCLEOTIDE SEQUENCE</scope>
    <source>
        <strain evidence="2">19CS4-2</strain>
    </source>
</reference>
<dbReference type="Proteomes" id="UP001055111">
    <property type="component" value="Unassembled WGS sequence"/>
</dbReference>
<evidence type="ECO:0000259" key="1">
    <source>
        <dbReference type="Pfam" id="PF13340"/>
    </source>
</evidence>
<dbReference type="InterPro" id="IPR025161">
    <property type="entry name" value="IS402-like_dom"/>
</dbReference>
<dbReference type="PANTHER" id="PTHR46637:SF1">
    <property type="entry name" value="BLL5188 PROTEIN"/>
    <property type="match status" value="1"/>
</dbReference>